<accession>A0A081BDM6</accession>
<sequence>MASSFQEIIVETPAPRVTRITLNRPQAMNAYTTRLCEELVEALDAYLRDDDQRALILTGAGRGFCAGGDVSGADDEHGALMKAQLSHGREMRDGMHKVILALSRLDKPVIAAVNGAAVAGGLTLALSCDMRIGGKSAKLGDTSGRFGLLPDEGGAWLFPRAMGLDRALKMTLLAETYSADEALALGLLTEVVPDAEVQTRALTLAEALAKRAPLAVRLAKSMMLRGRNMSLEQSLGDAALSVMIANPSKDVREGVKAFFEKREPEFKGE</sequence>
<dbReference type="GO" id="GO:0016853">
    <property type="term" value="F:isomerase activity"/>
    <property type="evidence" value="ECO:0007669"/>
    <property type="project" value="UniProtKB-KW"/>
</dbReference>
<dbReference type="Gene3D" id="1.10.12.10">
    <property type="entry name" value="Lyase 2-enoyl-coa Hydratase, Chain A, domain 2"/>
    <property type="match status" value="1"/>
</dbReference>
<organism evidence="4 5">
    <name type="scientific">Tepidicaulis marinus</name>
    <dbReference type="NCBI Taxonomy" id="1333998"/>
    <lineage>
        <taxon>Bacteria</taxon>
        <taxon>Pseudomonadati</taxon>
        <taxon>Pseudomonadota</taxon>
        <taxon>Alphaproteobacteria</taxon>
        <taxon>Hyphomicrobiales</taxon>
        <taxon>Parvibaculaceae</taxon>
        <taxon>Tepidicaulis</taxon>
    </lineage>
</organism>
<protein>
    <submittedName>
        <fullName evidence="4">Enoyl-CoA hydratase/isomerase</fullName>
    </submittedName>
</protein>
<dbReference type="EMBL" id="BBIO01000015">
    <property type="protein sequence ID" value="GAK46144.1"/>
    <property type="molecule type" value="Genomic_DNA"/>
</dbReference>
<keyword evidence="2" id="KW-0456">Lyase</keyword>
<dbReference type="Pfam" id="PF00378">
    <property type="entry name" value="ECH_1"/>
    <property type="match status" value="1"/>
</dbReference>
<name>A0A081BDM6_9HYPH</name>
<evidence type="ECO:0000256" key="2">
    <source>
        <dbReference type="ARBA" id="ARBA00023239"/>
    </source>
</evidence>
<dbReference type="GO" id="GO:0016829">
    <property type="term" value="F:lyase activity"/>
    <property type="evidence" value="ECO:0007669"/>
    <property type="project" value="UniProtKB-KW"/>
</dbReference>
<reference evidence="4 5" key="1">
    <citation type="submission" date="2014-07" db="EMBL/GenBank/DDBJ databases">
        <title>Tepidicaulis marinum gen. nov., sp. nov., a novel marine bacterium denitrifying nitrate to nitrous oxide strictly under microaerobic conditions.</title>
        <authorList>
            <person name="Takeuchi M."/>
            <person name="Yamagishi T."/>
            <person name="Kamagata Y."/>
            <person name="Oshima K."/>
            <person name="Hattori M."/>
            <person name="Katayama T."/>
            <person name="Hanada S."/>
            <person name="Tamaki H."/>
            <person name="Marumo K."/>
            <person name="Maeda H."/>
            <person name="Nedachi M."/>
            <person name="Iwasaki W."/>
            <person name="Suwa Y."/>
            <person name="Sakata S."/>
        </authorList>
    </citation>
    <scope>NUCLEOTIDE SEQUENCE [LARGE SCALE GENOMIC DNA]</scope>
    <source>
        <strain evidence="4 5">MA2</strain>
    </source>
</reference>
<proteinExistence type="inferred from homology"/>
<evidence type="ECO:0000256" key="1">
    <source>
        <dbReference type="ARBA" id="ARBA00005254"/>
    </source>
</evidence>
<comment type="similarity">
    <text evidence="1 3">Belongs to the enoyl-CoA hydratase/isomerase family.</text>
</comment>
<dbReference type="CDD" id="cd06558">
    <property type="entry name" value="crotonase-like"/>
    <property type="match status" value="1"/>
</dbReference>
<dbReference type="Gene3D" id="3.90.226.10">
    <property type="entry name" value="2-enoyl-CoA Hydratase, Chain A, domain 1"/>
    <property type="match status" value="1"/>
</dbReference>
<keyword evidence="4" id="KW-0413">Isomerase</keyword>
<keyword evidence="5" id="KW-1185">Reference proteome</keyword>
<dbReference type="InterPro" id="IPR014748">
    <property type="entry name" value="Enoyl-CoA_hydra_C"/>
</dbReference>
<dbReference type="PANTHER" id="PTHR11941">
    <property type="entry name" value="ENOYL-COA HYDRATASE-RELATED"/>
    <property type="match status" value="1"/>
</dbReference>
<evidence type="ECO:0000256" key="3">
    <source>
        <dbReference type="RuleBase" id="RU003707"/>
    </source>
</evidence>
<dbReference type="InterPro" id="IPR001753">
    <property type="entry name" value="Enoyl-CoA_hydra/iso"/>
</dbReference>
<comment type="caution">
    <text evidence="4">The sequence shown here is derived from an EMBL/GenBank/DDBJ whole genome shotgun (WGS) entry which is preliminary data.</text>
</comment>
<dbReference type="PROSITE" id="PS00166">
    <property type="entry name" value="ENOYL_COA_HYDRATASE"/>
    <property type="match status" value="1"/>
</dbReference>
<dbReference type="Proteomes" id="UP000028702">
    <property type="component" value="Unassembled WGS sequence"/>
</dbReference>
<evidence type="ECO:0000313" key="4">
    <source>
        <dbReference type="EMBL" id="GAK46144.1"/>
    </source>
</evidence>
<gene>
    <name evidence="4" type="ORF">M2A_2643</name>
</gene>
<dbReference type="PANTHER" id="PTHR11941:SF54">
    <property type="entry name" value="ENOYL-COA HYDRATASE, MITOCHONDRIAL"/>
    <property type="match status" value="1"/>
</dbReference>
<evidence type="ECO:0000313" key="5">
    <source>
        <dbReference type="Proteomes" id="UP000028702"/>
    </source>
</evidence>
<dbReference type="STRING" id="1333998.M2A_2643"/>
<dbReference type="RefSeq" id="WP_045448426.1">
    <property type="nucleotide sequence ID" value="NZ_BBIO01000015.1"/>
</dbReference>
<dbReference type="SUPFAM" id="SSF52096">
    <property type="entry name" value="ClpP/crotonase"/>
    <property type="match status" value="1"/>
</dbReference>
<dbReference type="InterPro" id="IPR029045">
    <property type="entry name" value="ClpP/crotonase-like_dom_sf"/>
</dbReference>
<dbReference type="AlphaFoldDB" id="A0A081BDM6"/>
<dbReference type="GO" id="GO:0006635">
    <property type="term" value="P:fatty acid beta-oxidation"/>
    <property type="evidence" value="ECO:0007669"/>
    <property type="project" value="TreeGrafter"/>
</dbReference>
<dbReference type="eggNOG" id="COG1024">
    <property type="taxonomic scope" value="Bacteria"/>
</dbReference>
<dbReference type="InterPro" id="IPR018376">
    <property type="entry name" value="Enoyl-CoA_hyd/isom_CS"/>
</dbReference>